<evidence type="ECO:0000256" key="1">
    <source>
        <dbReference type="ARBA" id="ARBA00022679"/>
    </source>
</evidence>
<dbReference type="CDD" id="cd09274">
    <property type="entry name" value="RNase_HI_RT_Ty3"/>
    <property type="match status" value="1"/>
</dbReference>
<evidence type="ECO:0000256" key="7">
    <source>
        <dbReference type="SAM" id="SignalP"/>
    </source>
</evidence>
<feature type="chain" id="PRO_5014173640" description="Reverse transcriptase RNase H-like domain-containing protein" evidence="7">
    <location>
        <begin position="23"/>
        <end position="225"/>
    </location>
</feature>
<dbReference type="Proteomes" id="UP000233551">
    <property type="component" value="Unassembled WGS sequence"/>
</dbReference>
<accession>A0A2I0KIU0</accession>
<dbReference type="GO" id="GO:0016787">
    <property type="term" value="F:hydrolase activity"/>
    <property type="evidence" value="ECO:0007669"/>
    <property type="project" value="UniProtKB-KW"/>
</dbReference>
<feature type="signal peptide" evidence="7">
    <location>
        <begin position="1"/>
        <end position="22"/>
    </location>
</feature>
<evidence type="ECO:0000256" key="3">
    <source>
        <dbReference type="ARBA" id="ARBA00022722"/>
    </source>
</evidence>
<dbReference type="PANTHER" id="PTHR35046">
    <property type="entry name" value="ZINC KNUCKLE (CCHC-TYPE) FAMILY PROTEIN"/>
    <property type="match status" value="1"/>
</dbReference>
<dbReference type="Pfam" id="PF17917">
    <property type="entry name" value="RT_RNaseH"/>
    <property type="match status" value="1"/>
</dbReference>
<dbReference type="STRING" id="22663.A0A2I0KIU0"/>
<dbReference type="AlphaFoldDB" id="A0A2I0KIU0"/>
<organism evidence="9 10">
    <name type="scientific">Punica granatum</name>
    <name type="common">Pomegranate</name>
    <dbReference type="NCBI Taxonomy" id="22663"/>
    <lineage>
        <taxon>Eukaryota</taxon>
        <taxon>Viridiplantae</taxon>
        <taxon>Streptophyta</taxon>
        <taxon>Embryophyta</taxon>
        <taxon>Tracheophyta</taxon>
        <taxon>Spermatophyta</taxon>
        <taxon>Magnoliopsida</taxon>
        <taxon>eudicotyledons</taxon>
        <taxon>Gunneridae</taxon>
        <taxon>Pentapetalae</taxon>
        <taxon>rosids</taxon>
        <taxon>malvids</taxon>
        <taxon>Myrtales</taxon>
        <taxon>Lythraceae</taxon>
        <taxon>Punica</taxon>
    </lineage>
</organism>
<keyword evidence="7" id="KW-0732">Signal</keyword>
<dbReference type="InterPro" id="IPR041373">
    <property type="entry name" value="RT_RNaseH"/>
</dbReference>
<evidence type="ECO:0000256" key="6">
    <source>
        <dbReference type="ARBA" id="ARBA00022918"/>
    </source>
</evidence>
<evidence type="ECO:0000256" key="2">
    <source>
        <dbReference type="ARBA" id="ARBA00022695"/>
    </source>
</evidence>
<evidence type="ECO:0000256" key="4">
    <source>
        <dbReference type="ARBA" id="ARBA00022759"/>
    </source>
</evidence>
<feature type="domain" description="Reverse transcriptase RNase H-like" evidence="8">
    <location>
        <begin position="131"/>
        <end position="222"/>
    </location>
</feature>
<keyword evidence="4" id="KW-0255">Endonuclease</keyword>
<dbReference type="EMBL" id="PGOL01000566">
    <property type="protein sequence ID" value="PKI68240.1"/>
    <property type="molecule type" value="Genomic_DNA"/>
</dbReference>
<keyword evidence="3" id="KW-0540">Nuclease</keyword>
<keyword evidence="6" id="KW-0695">RNA-directed DNA polymerase</keyword>
<dbReference type="Gene3D" id="3.30.70.270">
    <property type="match status" value="1"/>
</dbReference>
<dbReference type="GO" id="GO:0004519">
    <property type="term" value="F:endonuclease activity"/>
    <property type="evidence" value="ECO:0007669"/>
    <property type="project" value="UniProtKB-KW"/>
</dbReference>
<keyword evidence="2" id="KW-0548">Nucleotidyltransferase</keyword>
<reference evidence="9 10" key="1">
    <citation type="submission" date="2017-11" db="EMBL/GenBank/DDBJ databases">
        <title>De-novo sequencing of pomegranate (Punica granatum L.) genome.</title>
        <authorList>
            <person name="Akparov Z."/>
            <person name="Amiraslanov A."/>
            <person name="Hajiyeva S."/>
            <person name="Abbasov M."/>
            <person name="Kaur K."/>
            <person name="Hamwieh A."/>
            <person name="Solovyev V."/>
            <person name="Salamov A."/>
            <person name="Braich B."/>
            <person name="Kosarev P."/>
            <person name="Mahmoud A."/>
            <person name="Hajiyev E."/>
            <person name="Babayeva S."/>
            <person name="Izzatullayeva V."/>
            <person name="Mammadov A."/>
            <person name="Mammadov A."/>
            <person name="Sharifova S."/>
            <person name="Ojaghi J."/>
            <person name="Eynullazada K."/>
            <person name="Bayramov B."/>
            <person name="Abdulazimova A."/>
            <person name="Shahmuradov I."/>
        </authorList>
    </citation>
    <scope>NUCLEOTIDE SEQUENCE [LARGE SCALE GENOMIC DNA]</scope>
    <source>
        <strain evidence="10">cv. AG2017</strain>
        <tissue evidence="9">Leaf</tissue>
    </source>
</reference>
<gene>
    <name evidence="9" type="ORF">CRG98_011376</name>
</gene>
<dbReference type="InterPro" id="IPR043128">
    <property type="entry name" value="Rev_trsase/Diguanyl_cyclase"/>
</dbReference>
<evidence type="ECO:0000259" key="8">
    <source>
        <dbReference type="Pfam" id="PF17917"/>
    </source>
</evidence>
<dbReference type="SUPFAM" id="SSF56672">
    <property type="entry name" value="DNA/RNA polymerases"/>
    <property type="match status" value="1"/>
</dbReference>
<sequence>MSCENSLANLLLSTLTTFWSTARPLMKKCRFYPNKVVFLGFVISQQGVEVDEENVEAIWEWPTPSTASEVRSFHGLASFYRRLVKNFSTILAPLTECMKKDTEFKWSESAQRSFEIIKEKLCATPIIALLDFSKTFEIECDASGVGVGVVLMQDKCLIVYFSEKLSGASLNYLTYDKEFYALIRALETWEHYLLPKEFVIHIDHESLKYLKGHNKLNRRHAKCSG</sequence>
<comment type="caution">
    <text evidence="9">The sequence shown here is derived from an EMBL/GenBank/DDBJ whole genome shotgun (WGS) entry which is preliminary data.</text>
</comment>
<dbReference type="PANTHER" id="PTHR35046:SF9">
    <property type="entry name" value="RNA-DIRECTED DNA POLYMERASE"/>
    <property type="match status" value="1"/>
</dbReference>
<keyword evidence="10" id="KW-1185">Reference proteome</keyword>
<dbReference type="InterPro" id="IPR043502">
    <property type="entry name" value="DNA/RNA_pol_sf"/>
</dbReference>
<evidence type="ECO:0000256" key="5">
    <source>
        <dbReference type="ARBA" id="ARBA00022801"/>
    </source>
</evidence>
<protein>
    <recommendedName>
        <fullName evidence="8">Reverse transcriptase RNase H-like domain-containing protein</fullName>
    </recommendedName>
</protein>
<evidence type="ECO:0000313" key="10">
    <source>
        <dbReference type="Proteomes" id="UP000233551"/>
    </source>
</evidence>
<name>A0A2I0KIU0_PUNGR</name>
<keyword evidence="5" id="KW-0378">Hydrolase</keyword>
<dbReference type="GO" id="GO:0003964">
    <property type="term" value="F:RNA-directed DNA polymerase activity"/>
    <property type="evidence" value="ECO:0007669"/>
    <property type="project" value="UniProtKB-KW"/>
</dbReference>
<dbReference type="FunFam" id="3.30.70.270:FF:000020">
    <property type="entry name" value="Transposon Tf2-6 polyprotein-like Protein"/>
    <property type="match status" value="1"/>
</dbReference>
<evidence type="ECO:0000313" key="9">
    <source>
        <dbReference type="EMBL" id="PKI68240.1"/>
    </source>
</evidence>
<keyword evidence="1" id="KW-0808">Transferase</keyword>
<proteinExistence type="predicted"/>